<accession>A0A6I8W6A2</accession>
<evidence type="ECO:0000313" key="9">
    <source>
        <dbReference type="RefSeq" id="XP_033238878.1"/>
    </source>
</evidence>
<evidence type="ECO:0000256" key="3">
    <source>
        <dbReference type="ARBA" id="ARBA00022741"/>
    </source>
</evidence>
<evidence type="ECO:0000313" key="8">
    <source>
        <dbReference type="Proteomes" id="UP000001819"/>
    </source>
</evidence>
<keyword evidence="4" id="KW-0833">Ubl conjugation pathway</keyword>
<dbReference type="FunFam" id="3.10.110.10:FF:000060">
    <property type="entry name" value="Ubiquitin conjugating enzyme (UbcB)"/>
    <property type="match status" value="1"/>
</dbReference>
<proteinExistence type="predicted"/>
<feature type="domain" description="UBC core" evidence="7">
    <location>
        <begin position="151"/>
        <end position="296"/>
    </location>
</feature>
<evidence type="ECO:0000256" key="4">
    <source>
        <dbReference type="ARBA" id="ARBA00022786"/>
    </source>
</evidence>
<dbReference type="InterPro" id="IPR050113">
    <property type="entry name" value="Ub_conjugating_enzyme"/>
</dbReference>
<dbReference type="AlphaFoldDB" id="A0A6I8W6A2"/>
<dbReference type="InterPro" id="IPR016135">
    <property type="entry name" value="UBQ-conjugating_enzyme/RWD"/>
</dbReference>
<dbReference type="SMART" id="SM00212">
    <property type="entry name" value="UBCc"/>
    <property type="match status" value="1"/>
</dbReference>
<feature type="compositionally biased region" description="Basic residues" evidence="6">
    <location>
        <begin position="40"/>
        <end position="74"/>
    </location>
</feature>
<reference evidence="9" key="1">
    <citation type="submission" date="2025-08" db="UniProtKB">
        <authorList>
            <consortium name="RefSeq"/>
        </authorList>
    </citation>
    <scope>IDENTIFICATION</scope>
    <source>
        <strain evidence="9">MV-25-SWS-2005</strain>
        <tissue evidence="9">Whole body</tissue>
    </source>
</reference>
<dbReference type="Pfam" id="PF00179">
    <property type="entry name" value="UQ_con"/>
    <property type="match status" value="1"/>
</dbReference>
<dbReference type="GO" id="GO:0061631">
    <property type="term" value="F:ubiquitin conjugating enzyme activity"/>
    <property type="evidence" value="ECO:0007669"/>
    <property type="project" value="UniProtKB-EC"/>
</dbReference>
<organism evidence="8 9">
    <name type="scientific">Drosophila pseudoobscura pseudoobscura</name>
    <name type="common">Fruit fly</name>
    <dbReference type="NCBI Taxonomy" id="46245"/>
    <lineage>
        <taxon>Eukaryota</taxon>
        <taxon>Metazoa</taxon>
        <taxon>Ecdysozoa</taxon>
        <taxon>Arthropoda</taxon>
        <taxon>Hexapoda</taxon>
        <taxon>Insecta</taxon>
        <taxon>Pterygota</taxon>
        <taxon>Neoptera</taxon>
        <taxon>Endopterygota</taxon>
        <taxon>Diptera</taxon>
        <taxon>Brachycera</taxon>
        <taxon>Muscomorpha</taxon>
        <taxon>Ephydroidea</taxon>
        <taxon>Drosophilidae</taxon>
        <taxon>Drosophila</taxon>
        <taxon>Sophophora</taxon>
    </lineage>
</organism>
<keyword evidence="2" id="KW-0808">Transferase</keyword>
<dbReference type="GO" id="GO:0005524">
    <property type="term" value="F:ATP binding"/>
    <property type="evidence" value="ECO:0007669"/>
    <property type="project" value="UniProtKB-KW"/>
</dbReference>
<evidence type="ECO:0000256" key="1">
    <source>
        <dbReference type="ARBA" id="ARBA00012486"/>
    </source>
</evidence>
<dbReference type="EC" id="2.3.2.23" evidence="1"/>
<evidence type="ECO:0000256" key="2">
    <source>
        <dbReference type="ARBA" id="ARBA00022679"/>
    </source>
</evidence>
<name>A0A6I8W6A2_DROPS</name>
<dbReference type="RefSeq" id="XP_033238878.1">
    <property type="nucleotide sequence ID" value="XM_033382987.1"/>
</dbReference>
<dbReference type="PROSITE" id="PS50127">
    <property type="entry name" value="UBC_2"/>
    <property type="match status" value="1"/>
</dbReference>
<gene>
    <name evidence="9" type="primary">LOC6900761</name>
</gene>
<dbReference type="PANTHER" id="PTHR24067">
    <property type="entry name" value="UBIQUITIN-CONJUGATING ENZYME E2"/>
    <property type="match status" value="1"/>
</dbReference>
<feature type="region of interest" description="Disordered" evidence="6">
    <location>
        <begin position="1"/>
        <end position="20"/>
    </location>
</feature>
<dbReference type="SUPFAM" id="SSF54495">
    <property type="entry name" value="UBC-like"/>
    <property type="match status" value="1"/>
</dbReference>
<dbReference type="InterPro" id="IPR000608">
    <property type="entry name" value="UBC"/>
</dbReference>
<dbReference type="ExpressionAtlas" id="A0A6I8W6A2">
    <property type="expression patterns" value="baseline"/>
</dbReference>
<dbReference type="InParanoid" id="A0A6I8W6A2"/>
<keyword evidence="3" id="KW-0547">Nucleotide-binding</keyword>
<evidence type="ECO:0000259" key="7">
    <source>
        <dbReference type="PROSITE" id="PS50127"/>
    </source>
</evidence>
<evidence type="ECO:0000256" key="5">
    <source>
        <dbReference type="ARBA" id="ARBA00022840"/>
    </source>
</evidence>
<keyword evidence="8" id="KW-1185">Reference proteome</keyword>
<dbReference type="Gene3D" id="3.10.110.10">
    <property type="entry name" value="Ubiquitin Conjugating Enzyme"/>
    <property type="match status" value="1"/>
</dbReference>
<feature type="region of interest" description="Disordered" evidence="6">
    <location>
        <begin position="40"/>
        <end position="91"/>
    </location>
</feature>
<keyword evidence="5" id="KW-0067">ATP-binding</keyword>
<dbReference type="Proteomes" id="UP000001819">
    <property type="component" value="Chromosome X"/>
</dbReference>
<protein>
    <recommendedName>
        <fullName evidence="1">E2 ubiquitin-conjugating enzyme</fullName>
        <ecNumber evidence="1">2.3.2.23</ecNumber>
    </recommendedName>
</protein>
<evidence type="ECO:0000256" key="6">
    <source>
        <dbReference type="SAM" id="MobiDB-lite"/>
    </source>
</evidence>
<sequence>MAPRRSDRILAANPASPAAPPLTRRAAFLRAVEAISISVHGRRRTTTTASQRRRTTTTASRRRRTTTAASRRRAIQIAPNQPPAEDPPVVNRRETNSARVNVYLDGAWHLIARGNFEMLFQQRADLEMPDAMTAGRGAAAPENVLEMGTELGVRRLRTEMAKMTSDPTDGCTVELVDDCIYVWKAVILGPLGTPYEGGHFELRLHFPQTYPARPPAILFRTRVYHCNIYRQDICVDILHSAWSPALTVEKILLSIRSLLSDPNPESPLNGAAAQLYKTNREQHDRRAQEWTARYAQPVDSTSE</sequence>